<protein>
    <submittedName>
        <fullName evidence="2">ABC transporter substrate-binding protein</fullName>
    </submittedName>
</protein>
<organism evidence="2 3">
    <name type="scientific">Aliikangiella maris</name>
    <dbReference type="NCBI Taxonomy" id="3162458"/>
    <lineage>
        <taxon>Bacteria</taxon>
        <taxon>Pseudomonadati</taxon>
        <taxon>Pseudomonadota</taxon>
        <taxon>Gammaproteobacteria</taxon>
        <taxon>Oceanospirillales</taxon>
        <taxon>Pleioneaceae</taxon>
        <taxon>Aliikangiella</taxon>
    </lineage>
</organism>
<dbReference type="Pfam" id="PF04069">
    <property type="entry name" value="OpuAC"/>
    <property type="match status" value="1"/>
</dbReference>
<dbReference type="Gene3D" id="3.40.190.100">
    <property type="entry name" value="Glycine betaine-binding periplasmic protein, domain 2"/>
    <property type="match status" value="1"/>
</dbReference>
<dbReference type="RefSeq" id="WP_353897684.1">
    <property type="nucleotide sequence ID" value="NZ_JBEVCJ010000034.1"/>
</dbReference>
<dbReference type="Gene3D" id="3.40.190.10">
    <property type="entry name" value="Periplasmic binding protein-like II"/>
    <property type="match status" value="1"/>
</dbReference>
<name>A0ABV2BYU7_9GAMM</name>
<dbReference type="CDD" id="cd13643">
    <property type="entry name" value="PBP2_BCP_2"/>
    <property type="match status" value="1"/>
</dbReference>
<reference evidence="2 3" key="1">
    <citation type="submission" date="2024-06" db="EMBL/GenBank/DDBJ databases">
        <authorList>
            <person name="Li F."/>
        </authorList>
    </citation>
    <scope>NUCLEOTIDE SEQUENCE [LARGE SCALE GENOMIC DNA]</scope>
    <source>
        <strain evidence="2 3">GXAS 311</strain>
    </source>
</reference>
<comment type="caution">
    <text evidence="2">The sequence shown here is derived from an EMBL/GenBank/DDBJ whole genome shotgun (WGS) entry which is preliminary data.</text>
</comment>
<sequence length="370" mass="42864">MKSLIKKLTIFIVITLGFINWSDFAFAVSIQRVYFDPVKLSKVSNTSGLNLNSDMRQNEMLDAQSEISQPLSQKTIRILLNDWTSQIVMAKVLGFLFEDLGYSIEYFESKVSGQWYQLKFKYADIQVEVWEGTMAEKYRQLIKSGDIIDAGEHDAKTREDWWYPDYVEKSCPGLPHWHALKKCYQIFVTEQTKPLGQYIGGPWEKPDAARIRALELPFKVIQANDSIELRERLEAAVLNKMPILIFNWTPNYVEARYSGKFVEFPEYTLQCEQDAAWGYNPVFPWDCGNPKGGWLRKVVRRGFDAQYPCAFDVLTRVNFNNAMLANLSKMVDVDGLTSSMAAKKWLNENNHVWTHWVANHARCINEDHKL</sequence>
<evidence type="ECO:0000259" key="1">
    <source>
        <dbReference type="Pfam" id="PF04069"/>
    </source>
</evidence>
<dbReference type="Proteomes" id="UP001548189">
    <property type="component" value="Unassembled WGS sequence"/>
</dbReference>
<evidence type="ECO:0000313" key="3">
    <source>
        <dbReference type="Proteomes" id="UP001548189"/>
    </source>
</evidence>
<accession>A0ABV2BYU7</accession>
<keyword evidence="3" id="KW-1185">Reference proteome</keyword>
<proteinExistence type="predicted"/>
<dbReference type="EMBL" id="JBEVCJ010000034">
    <property type="protein sequence ID" value="MET1257101.1"/>
    <property type="molecule type" value="Genomic_DNA"/>
</dbReference>
<feature type="domain" description="ABC-type glycine betaine transport system substrate-binding" evidence="1">
    <location>
        <begin position="74"/>
        <end position="348"/>
    </location>
</feature>
<gene>
    <name evidence="2" type="ORF">ABVT43_18300</name>
</gene>
<dbReference type="SUPFAM" id="SSF53850">
    <property type="entry name" value="Periplasmic binding protein-like II"/>
    <property type="match status" value="1"/>
</dbReference>
<dbReference type="InterPro" id="IPR007210">
    <property type="entry name" value="ABC_Gly_betaine_transp_sub-bd"/>
</dbReference>
<evidence type="ECO:0000313" key="2">
    <source>
        <dbReference type="EMBL" id="MET1257101.1"/>
    </source>
</evidence>